<dbReference type="AlphaFoldDB" id="F5Y4K0"/>
<dbReference type="eggNOG" id="COG4648">
    <property type="taxonomic scope" value="Bacteria"/>
</dbReference>
<keyword evidence="1" id="KW-0812">Transmembrane</keyword>
<gene>
    <name evidence="2" type="ordered locus">Rta_02530</name>
</gene>
<evidence type="ECO:0000313" key="2">
    <source>
        <dbReference type="EMBL" id="AEG91318.1"/>
    </source>
</evidence>
<feature type="transmembrane region" description="Helical" evidence="1">
    <location>
        <begin position="66"/>
        <end position="82"/>
    </location>
</feature>
<dbReference type="HOGENOM" id="CLU_084697_0_0_4"/>
<feature type="transmembrane region" description="Helical" evidence="1">
    <location>
        <begin position="41"/>
        <end position="60"/>
    </location>
</feature>
<protein>
    <submittedName>
        <fullName evidence="2">Candidate membrane protein</fullName>
    </submittedName>
</protein>
<feature type="transmembrane region" description="Helical" evidence="1">
    <location>
        <begin position="177"/>
        <end position="197"/>
    </location>
</feature>
<keyword evidence="3" id="KW-1185">Reference proteome</keyword>
<evidence type="ECO:0000313" key="3">
    <source>
        <dbReference type="Proteomes" id="UP000008385"/>
    </source>
</evidence>
<reference evidence="3" key="1">
    <citation type="submission" date="2006-01" db="EMBL/GenBank/DDBJ databases">
        <title>Genome of the cyst-dividing bacterium Ramlibacter tataouinensis.</title>
        <authorList>
            <person name="Barakat M."/>
            <person name="Ortet P."/>
            <person name="De Luca G."/>
            <person name="Jourlin-Castelli C."/>
            <person name="Ansaldi M."/>
            <person name="Py B."/>
            <person name="Fichant G."/>
            <person name="Coutinho P."/>
            <person name="Voulhoux R."/>
            <person name="Bastien O."/>
            <person name="Roy S."/>
            <person name="Marechal E."/>
            <person name="Henrissat B."/>
            <person name="Quentin Y."/>
            <person name="Noirot P."/>
            <person name="Filloux A."/>
            <person name="Mejean V."/>
            <person name="DuBow M."/>
            <person name="Barras F."/>
            <person name="Heulin T."/>
        </authorList>
    </citation>
    <scope>NUCLEOTIDE SEQUENCE [LARGE SCALE GENOMIC DNA]</scope>
    <source>
        <strain evidence="3">ATCC BAA-407 / DSM 14655 / LMG 21543 / TTB310</strain>
    </source>
</reference>
<dbReference type="EMBL" id="CP000245">
    <property type="protein sequence ID" value="AEG91318.1"/>
    <property type="molecule type" value="Genomic_DNA"/>
</dbReference>
<sequence>MNALHAPLSWRPLAAGLAAAAAAVAYAVLCHWAASAPEPGLLEAAVFIVPLMAFALALAWRSAHRAAWLALWLAGCGALFLLRDRLGAGTTWVLLLQHLGFNALIGLGFARTLLPGAVPLVSRLAALVHGGALTPLQQRYTRGVTWAWTLYFAASSAGSVLLFALAPVAVWSAFVNLFSMPLMGAMFVGEFLVRVAVIPRAQRSGFTQAIAAYRRMTQRTGAPDAPGGP</sequence>
<reference evidence="2 3" key="2">
    <citation type="journal article" date="2011" name="PLoS ONE">
        <title>The Cyst-Dividing Bacterium Ramlibacter tataouinensis TTB310 Genome Reveals a Well-Stocked Toolbox for Adaptation to a Desert Environment.</title>
        <authorList>
            <person name="De Luca G."/>
            <person name="Barakat M."/>
            <person name="Ortet P."/>
            <person name="Fochesato S."/>
            <person name="Jourlin-Castelli C."/>
            <person name="Ansaldi M."/>
            <person name="Py B."/>
            <person name="Fichant G."/>
            <person name="Coutinho P.M."/>
            <person name="Voulhoux R."/>
            <person name="Bastien O."/>
            <person name="Marechal E."/>
            <person name="Henrissat B."/>
            <person name="Quentin Y."/>
            <person name="Noirot P."/>
            <person name="Filloux A."/>
            <person name="Mejean V."/>
            <person name="Dubow M.S."/>
            <person name="Barras F."/>
            <person name="Barbe V."/>
            <person name="Weissenbach J."/>
            <person name="Mihalcescu I."/>
            <person name="Vermeglio A."/>
            <person name="Achouak W."/>
            <person name="Heulin T."/>
        </authorList>
    </citation>
    <scope>NUCLEOTIDE SEQUENCE [LARGE SCALE GENOMIC DNA]</scope>
    <source>
        <strain evidence="3">ATCC BAA-407 / DSM 14655 / LMG 21543 / TTB310</strain>
    </source>
</reference>
<dbReference type="RefSeq" id="WP_013899551.1">
    <property type="nucleotide sequence ID" value="NC_015677.1"/>
</dbReference>
<evidence type="ECO:0000256" key="1">
    <source>
        <dbReference type="SAM" id="Phobius"/>
    </source>
</evidence>
<dbReference type="OrthoDB" id="8537043at2"/>
<dbReference type="Proteomes" id="UP000008385">
    <property type="component" value="Chromosome"/>
</dbReference>
<dbReference type="KEGG" id="rta:Rta_02530"/>
<proteinExistence type="predicted"/>
<dbReference type="STRING" id="365046.Rta_02530"/>
<keyword evidence="1" id="KW-1133">Transmembrane helix</keyword>
<organism evidence="2 3">
    <name type="scientific">Ramlibacter tataouinensis (strain ATCC BAA-407 / DSM 14655 / LMG 21543 / TTB310)</name>
    <dbReference type="NCBI Taxonomy" id="365046"/>
    <lineage>
        <taxon>Bacteria</taxon>
        <taxon>Pseudomonadati</taxon>
        <taxon>Pseudomonadota</taxon>
        <taxon>Betaproteobacteria</taxon>
        <taxon>Burkholderiales</taxon>
        <taxon>Comamonadaceae</taxon>
        <taxon>Ramlibacter</taxon>
    </lineage>
</organism>
<name>F5Y4K0_RAMTT</name>
<feature type="transmembrane region" description="Helical" evidence="1">
    <location>
        <begin position="12"/>
        <end position="34"/>
    </location>
</feature>
<accession>F5Y4K0</accession>
<keyword evidence="1" id="KW-0472">Membrane</keyword>
<feature type="transmembrane region" description="Helical" evidence="1">
    <location>
        <begin position="148"/>
        <end position="171"/>
    </location>
</feature>
<feature type="transmembrane region" description="Helical" evidence="1">
    <location>
        <begin position="89"/>
        <end position="110"/>
    </location>
</feature>